<dbReference type="RefSeq" id="WP_221763454.1">
    <property type="nucleotide sequence ID" value="NZ_AP024110.1"/>
</dbReference>
<dbReference type="Pfam" id="PF00672">
    <property type="entry name" value="HAMP"/>
    <property type="match status" value="1"/>
</dbReference>
<keyword evidence="8" id="KW-1133">Transmembrane helix</keyword>
<keyword evidence="4" id="KW-0597">Phosphoprotein</keyword>
<evidence type="ECO:0000256" key="1">
    <source>
        <dbReference type="ARBA" id="ARBA00000085"/>
    </source>
</evidence>
<dbReference type="Proteomes" id="UP000826722">
    <property type="component" value="Chromosome"/>
</dbReference>
<evidence type="ECO:0000313" key="11">
    <source>
        <dbReference type="EMBL" id="BCM25357.1"/>
    </source>
</evidence>
<dbReference type="SUPFAM" id="SSF158472">
    <property type="entry name" value="HAMP domain-like"/>
    <property type="match status" value="1"/>
</dbReference>
<comment type="catalytic activity">
    <reaction evidence="1">
        <text>ATP + protein L-histidine = ADP + protein N-phospho-L-histidine.</text>
        <dbReference type="EC" id="2.7.13.3"/>
    </reaction>
</comment>
<dbReference type="EMBL" id="AP024110">
    <property type="protein sequence ID" value="BCM25357.1"/>
    <property type="molecule type" value="Genomic_DNA"/>
</dbReference>
<dbReference type="PANTHER" id="PTHR43711">
    <property type="entry name" value="TWO-COMPONENT HISTIDINE KINASE"/>
    <property type="match status" value="1"/>
</dbReference>
<dbReference type="PROSITE" id="PS50885">
    <property type="entry name" value="HAMP"/>
    <property type="match status" value="1"/>
</dbReference>
<dbReference type="SUPFAM" id="SSF55874">
    <property type="entry name" value="ATPase domain of HSP90 chaperone/DNA topoisomerase II/histidine kinase"/>
    <property type="match status" value="1"/>
</dbReference>
<dbReference type="Pfam" id="PF00512">
    <property type="entry name" value="HisKA"/>
    <property type="match status" value="1"/>
</dbReference>
<feature type="transmembrane region" description="Helical" evidence="8">
    <location>
        <begin position="12"/>
        <end position="35"/>
    </location>
</feature>
<evidence type="ECO:0000259" key="10">
    <source>
        <dbReference type="PROSITE" id="PS50885"/>
    </source>
</evidence>
<evidence type="ECO:0000256" key="4">
    <source>
        <dbReference type="ARBA" id="ARBA00022553"/>
    </source>
</evidence>
<dbReference type="InterPro" id="IPR050736">
    <property type="entry name" value="Sensor_HK_Regulatory"/>
</dbReference>
<dbReference type="InterPro" id="IPR003661">
    <property type="entry name" value="HisK_dim/P_dom"/>
</dbReference>
<evidence type="ECO:0000256" key="3">
    <source>
        <dbReference type="ARBA" id="ARBA00012438"/>
    </source>
</evidence>
<dbReference type="CDD" id="cd06225">
    <property type="entry name" value="HAMP"/>
    <property type="match status" value="1"/>
</dbReference>
<protein>
    <recommendedName>
        <fullName evidence="3">histidine kinase</fullName>
        <ecNumber evidence="3">2.7.13.3</ecNumber>
    </recommendedName>
</protein>
<dbReference type="SMART" id="SM00304">
    <property type="entry name" value="HAMP"/>
    <property type="match status" value="1"/>
</dbReference>
<name>A0A8D5G906_9PROT</name>
<dbReference type="Gene3D" id="6.10.340.10">
    <property type="match status" value="1"/>
</dbReference>
<dbReference type="InterPro" id="IPR036890">
    <property type="entry name" value="HATPase_C_sf"/>
</dbReference>
<dbReference type="InterPro" id="IPR003594">
    <property type="entry name" value="HATPase_dom"/>
</dbReference>
<evidence type="ECO:0000313" key="12">
    <source>
        <dbReference type="Proteomes" id="UP000826722"/>
    </source>
</evidence>
<dbReference type="InterPro" id="IPR003660">
    <property type="entry name" value="HAMP_dom"/>
</dbReference>
<dbReference type="PRINTS" id="PR00344">
    <property type="entry name" value="BCTRLSENSOR"/>
</dbReference>
<dbReference type="CDD" id="cd00075">
    <property type="entry name" value="HATPase"/>
    <property type="match status" value="1"/>
</dbReference>
<proteinExistence type="predicted"/>
<dbReference type="EC" id="2.7.13.3" evidence="3"/>
<keyword evidence="6 11" id="KW-0418">Kinase</keyword>
<dbReference type="Gene3D" id="1.10.287.130">
    <property type="match status" value="1"/>
</dbReference>
<feature type="transmembrane region" description="Helical" evidence="8">
    <location>
        <begin position="183"/>
        <end position="205"/>
    </location>
</feature>
<dbReference type="PROSITE" id="PS50109">
    <property type="entry name" value="HIS_KIN"/>
    <property type="match status" value="1"/>
</dbReference>
<dbReference type="GO" id="GO:0005886">
    <property type="term" value="C:plasma membrane"/>
    <property type="evidence" value="ECO:0007669"/>
    <property type="project" value="UniProtKB-SubCell"/>
</dbReference>
<dbReference type="SMART" id="SM00388">
    <property type="entry name" value="HisKA"/>
    <property type="match status" value="1"/>
</dbReference>
<dbReference type="InterPro" id="IPR005467">
    <property type="entry name" value="His_kinase_dom"/>
</dbReference>
<accession>A0A8D5G906</accession>
<dbReference type="SUPFAM" id="SSF47384">
    <property type="entry name" value="Homodimeric domain of signal transducing histidine kinase"/>
    <property type="match status" value="1"/>
</dbReference>
<keyword evidence="12" id="KW-1185">Reference proteome</keyword>
<evidence type="ECO:0000259" key="9">
    <source>
        <dbReference type="PROSITE" id="PS50109"/>
    </source>
</evidence>
<evidence type="ECO:0000256" key="2">
    <source>
        <dbReference type="ARBA" id="ARBA00004429"/>
    </source>
</evidence>
<organism evidence="11 12">
    <name type="scientific">Methyloradius palustris</name>
    <dbReference type="NCBI Taxonomy" id="2778876"/>
    <lineage>
        <taxon>Bacteria</taxon>
        <taxon>Pseudomonadati</taxon>
        <taxon>Pseudomonadota</taxon>
        <taxon>Betaproteobacteria</taxon>
        <taxon>Nitrosomonadales</taxon>
        <taxon>Methylophilaceae</taxon>
        <taxon>Methyloradius</taxon>
    </lineage>
</organism>
<dbReference type="KEGG" id="mpau:ZMTM_16160"/>
<reference evidence="11" key="1">
    <citation type="journal article" date="2021" name="Arch. Microbiol.">
        <title>Methyloradius palustris gen. nov., sp. nov., a methanol-oxidizing bacterium isolated from snow.</title>
        <authorList>
            <person name="Miyadera T."/>
            <person name="Kojima H."/>
            <person name="Fukui M."/>
        </authorList>
    </citation>
    <scope>NUCLEOTIDE SEQUENCE</scope>
    <source>
        <strain evidence="11">Zm11</strain>
    </source>
</reference>
<keyword evidence="7" id="KW-0902">Two-component regulatory system</keyword>
<comment type="subcellular location">
    <subcellularLocation>
        <location evidence="2">Cell inner membrane</location>
        <topology evidence="2">Multi-pass membrane protein</topology>
    </subcellularLocation>
</comment>
<keyword evidence="5" id="KW-0808">Transferase</keyword>
<evidence type="ECO:0000256" key="8">
    <source>
        <dbReference type="SAM" id="Phobius"/>
    </source>
</evidence>
<keyword evidence="8" id="KW-0472">Membrane</keyword>
<dbReference type="PANTHER" id="PTHR43711:SF1">
    <property type="entry name" value="HISTIDINE KINASE 1"/>
    <property type="match status" value="1"/>
</dbReference>
<evidence type="ECO:0000256" key="5">
    <source>
        <dbReference type="ARBA" id="ARBA00022679"/>
    </source>
</evidence>
<dbReference type="AlphaFoldDB" id="A0A8D5G906"/>
<dbReference type="Pfam" id="PF02518">
    <property type="entry name" value="HATPase_c"/>
    <property type="match status" value="1"/>
</dbReference>
<dbReference type="SMART" id="SM00387">
    <property type="entry name" value="HATPase_c"/>
    <property type="match status" value="1"/>
</dbReference>
<keyword evidence="8" id="KW-0812">Transmembrane</keyword>
<feature type="domain" description="HAMP" evidence="10">
    <location>
        <begin position="199"/>
        <end position="251"/>
    </location>
</feature>
<dbReference type="InterPro" id="IPR036097">
    <property type="entry name" value="HisK_dim/P_sf"/>
</dbReference>
<sequence>MRIAYPKSFLKLLLIGFALIILPLLFAFGNAALYLDNLADKSRATVTNSVLATRASRSMVEQLTMMERSARQYFVLHDGQLLENFSRSHDQFKRTLAQLSNLPIGQTQQDALHDLITKESALYDEVITTSVDTINTKQVIAEFIDLSTLAQHIVVENNQLIDQQAMALAKTTELTQKKLVSQALTLLPVALLVAIAITFLVAQPIRQMDAAIRRLGEGDYHEPISIDGPGDLHNLGERLDWLRSQLEEVDQQKQRFLRHVSHELKTPLTAIREGSELLKDEIGGSLTPQQKEIAGIMQESSLRLQKMIENLLNYTAVQYQKPQLKFETLQLVDLIKQILAEYALTLTSKSIVIRLDFSDTQMMGDHEKLHTVFDNLISNAIKYTPASGHIKISVKPRDDFAVFEIHDGGPGVIAADKARLFDPFYRGNGVYESLVSGSGLGLSIAKEYVDAHGGEITLLASEHGAHFRVRLPLRPESLKIGNVEAIST</sequence>
<dbReference type="CDD" id="cd00082">
    <property type="entry name" value="HisKA"/>
    <property type="match status" value="1"/>
</dbReference>
<dbReference type="InterPro" id="IPR004358">
    <property type="entry name" value="Sig_transdc_His_kin-like_C"/>
</dbReference>
<evidence type="ECO:0000256" key="6">
    <source>
        <dbReference type="ARBA" id="ARBA00022777"/>
    </source>
</evidence>
<evidence type="ECO:0000256" key="7">
    <source>
        <dbReference type="ARBA" id="ARBA00023012"/>
    </source>
</evidence>
<dbReference type="FunFam" id="3.30.565.10:FF:000006">
    <property type="entry name" value="Sensor histidine kinase WalK"/>
    <property type="match status" value="1"/>
</dbReference>
<feature type="domain" description="Histidine kinase" evidence="9">
    <location>
        <begin position="259"/>
        <end position="475"/>
    </location>
</feature>
<dbReference type="GO" id="GO:0000155">
    <property type="term" value="F:phosphorelay sensor kinase activity"/>
    <property type="evidence" value="ECO:0007669"/>
    <property type="project" value="InterPro"/>
</dbReference>
<gene>
    <name evidence="11" type="ORF">ZMTM_16160</name>
</gene>
<dbReference type="Gene3D" id="3.30.565.10">
    <property type="entry name" value="Histidine kinase-like ATPase, C-terminal domain"/>
    <property type="match status" value="1"/>
</dbReference>